<dbReference type="PROSITE" id="PS52035">
    <property type="entry name" value="PEPTIDASE_M14"/>
    <property type="match status" value="1"/>
</dbReference>
<evidence type="ECO:0000256" key="2">
    <source>
        <dbReference type="ARBA" id="ARBA00005988"/>
    </source>
</evidence>
<dbReference type="Pfam" id="PF18027">
    <property type="entry name" value="Pepdidase_M14_N"/>
    <property type="match status" value="1"/>
</dbReference>
<evidence type="ECO:0000256" key="3">
    <source>
        <dbReference type="PROSITE-ProRule" id="PRU01379"/>
    </source>
</evidence>
<dbReference type="Pfam" id="PF00246">
    <property type="entry name" value="Peptidase_M14"/>
    <property type="match status" value="1"/>
</dbReference>
<dbReference type="OrthoDB" id="10253041at2759"/>
<dbReference type="Proteomes" id="UP000308267">
    <property type="component" value="Unassembled WGS sequence"/>
</dbReference>
<dbReference type="AlphaFoldDB" id="A0A4S2L7V5"/>
<evidence type="ECO:0000259" key="5">
    <source>
        <dbReference type="PROSITE" id="PS52035"/>
    </source>
</evidence>
<feature type="region of interest" description="Disordered" evidence="4">
    <location>
        <begin position="672"/>
        <end position="693"/>
    </location>
</feature>
<comment type="caution">
    <text evidence="6">The sequence shown here is derived from an EMBL/GenBank/DDBJ whole genome shotgun (WGS) entry which is preliminary data.</text>
</comment>
<feature type="compositionally biased region" description="Polar residues" evidence="4">
    <location>
        <begin position="874"/>
        <end position="894"/>
    </location>
</feature>
<evidence type="ECO:0000313" key="7">
    <source>
        <dbReference type="Proteomes" id="UP000308267"/>
    </source>
</evidence>
<feature type="region of interest" description="Disordered" evidence="4">
    <location>
        <begin position="265"/>
        <end position="285"/>
    </location>
</feature>
<dbReference type="InterPro" id="IPR040626">
    <property type="entry name" value="Pepdidase_M14_N"/>
</dbReference>
<dbReference type="PANTHER" id="PTHR12756">
    <property type="entry name" value="CYTOSOLIC CARBOXYPEPTIDASE"/>
    <property type="match status" value="1"/>
</dbReference>
<dbReference type="Gene3D" id="3.40.630.10">
    <property type="entry name" value="Zn peptidases"/>
    <property type="match status" value="1"/>
</dbReference>
<dbReference type="InterPro" id="IPR050821">
    <property type="entry name" value="Cytosolic_carboxypeptidase"/>
</dbReference>
<keyword evidence="7" id="KW-1185">Reference proteome</keyword>
<dbReference type="InterPro" id="IPR000834">
    <property type="entry name" value="Peptidase_M14"/>
</dbReference>
<dbReference type="GO" id="GO:0004181">
    <property type="term" value="F:metallocarboxypeptidase activity"/>
    <property type="evidence" value="ECO:0007669"/>
    <property type="project" value="InterPro"/>
</dbReference>
<proteinExistence type="inferred from homology"/>
<reference evidence="6 7" key="1">
    <citation type="journal article" date="2019" name="BMC Genomics">
        <title>New insights from Opisthorchis felineus genome: update on genomics of the epidemiologically important liver flukes.</title>
        <authorList>
            <person name="Ershov N.I."/>
            <person name="Mordvinov V.A."/>
            <person name="Prokhortchouk E.B."/>
            <person name="Pakharukova M.Y."/>
            <person name="Gunbin K.V."/>
            <person name="Ustyantsev K."/>
            <person name="Genaev M.A."/>
            <person name="Blinov A.G."/>
            <person name="Mazur A."/>
            <person name="Boulygina E."/>
            <person name="Tsygankova S."/>
            <person name="Khrameeva E."/>
            <person name="Chekanov N."/>
            <person name="Fan G."/>
            <person name="Xiao A."/>
            <person name="Zhang H."/>
            <person name="Xu X."/>
            <person name="Yang H."/>
            <person name="Solovyev V."/>
            <person name="Lee S.M."/>
            <person name="Liu X."/>
            <person name="Afonnikov D.A."/>
            <person name="Skryabin K.G."/>
        </authorList>
    </citation>
    <scope>NUCLEOTIDE SEQUENCE [LARGE SCALE GENOMIC DNA]</scope>
    <source>
        <strain evidence="6">AK-0245</strain>
        <tissue evidence="6">Whole organism</tissue>
    </source>
</reference>
<feature type="compositionally biased region" description="Polar residues" evidence="4">
    <location>
        <begin position="928"/>
        <end position="939"/>
    </location>
</feature>
<gene>
    <name evidence="6" type="ORF">CRM22_009377</name>
</gene>
<feature type="domain" description="Peptidase M14" evidence="5">
    <location>
        <begin position="318"/>
        <end position="605"/>
    </location>
</feature>
<dbReference type="PANTHER" id="PTHR12756:SF45">
    <property type="entry name" value="CYTOSOLIC CARBOXYPEPTIDASE NNA1"/>
    <property type="match status" value="1"/>
</dbReference>
<dbReference type="GO" id="GO:0008270">
    <property type="term" value="F:zinc ion binding"/>
    <property type="evidence" value="ECO:0007669"/>
    <property type="project" value="InterPro"/>
</dbReference>
<evidence type="ECO:0000256" key="4">
    <source>
        <dbReference type="SAM" id="MobiDB-lite"/>
    </source>
</evidence>
<name>A0A4S2L7V5_OPIFE</name>
<dbReference type="SUPFAM" id="SSF53187">
    <property type="entry name" value="Zn-dependent exopeptidases"/>
    <property type="match status" value="1"/>
</dbReference>
<organism evidence="6 7">
    <name type="scientific">Opisthorchis felineus</name>
    <dbReference type="NCBI Taxonomy" id="147828"/>
    <lineage>
        <taxon>Eukaryota</taxon>
        <taxon>Metazoa</taxon>
        <taxon>Spiralia</taxon>
        <taxon>Lophotrochozoa</taxon>
        <taxon>Platyhelminthes</taxon>
        <taxon>Trematoda</taxon>
        <taxon>Digenea</taxon>
        <taxon>Opisthorchiida</taxon>
        <taxon>Opisthorchiata</taxon>
        <taxon>Opisthorchiidae</taxon>
        <taxon>Opisthorchis</taxon>
    </lineage>
</organism>
<dbReference type="CDD" id="cd06907">
    <property type="entry name" value="M14_AGBL2-3_like"/>
    <property type="match status" value="1"/>
</dbReference>
<sequence length="1062" mass="120616">MLPEAQSSSKSECCLNGVPEGMLIGKIEPTDLFIEKLRIKSSYVFKTKQIYYALRDDGKLDAKLSQPRELGPLPIKGNANWDINWPLSMEVIPEPVRHVNRPPEKREPLYFATGMELEPPIVNADASLLVYCYEPNVGKYFGASKTDGKVAEEYEPSPSSEILCFESRFESGNLSKAVCTGRNEYQLYLQPDLYTEKYTQWFYFRVSNMRAGRKYRFTIVNMYKATSLFCSGMRPLMYSEKSLKLHNRGWHRVGEDIRYYRTQRPEDRKMPMDNTEDPAFRKSKDGRPALTAGRVQYSLTWTFQFPFTDDVVYFAACYPYTYTQLKEYLRSIDSDPSKRRYCQQRVLCQTLAGNGVPFLTISEPGMLCGNSSQRKDSKAMDKKEPDTSKKRCVVITARVHPGETQSSWMVQGLIDFLVSENPDAELLRSNFVFKIIPMLNPDGVIVGNYRCSLSGCDLNRKYHSDLKRFFPTVWHTKEMVMNTMQDYAVLVYCDFHGHSRKQQMFIYGCRSLNPETRFHDRVFPAMLSKNAPNLFDYSKCRFAVQKEKEGTGRIVMWRTGILNSYTLEATFCGKSGEVKEDNYHFNTRDFEEMGRQFCDTLLDYCDPDQKKCNYILTELKSNALAKRLARYSGELGEVNESDLGCSTEDSSDTGSDSSNCDDVPAYYAYVMQNSPKRPARRKPRKKQKAVSQNAERITHCPVCQKNTPGISQISSSNSELCRKEMRIQRPRIQQPVKEKSFVHIQPHASGYLSDSALASSTRTEDLRFVNQTGKGPNTLYLEVPSPYINLGSRDRTASNMVSSDEQTSASNIKRKFPELAVSRGSPRFITVSQSRDLNIPRIDLLKQAFSRTGRRSSSAPNEPFHDDQHLGLSPNGTVNNRQRQGVCSDISRSNPAEAAGKRSGDQIESPDSFLTTMTHPSTDDSETSSKNIGTKQFTHGTKGCLGSRTRISLTDPKLSVTYSNPSASVGAPDQYHESTRNAAIKTIKVGKLAPLWSNSHPTEERHKPRMQLIGRSITVSPVQATLGPYKMTRSSRHCPNRNRGEFPPVRATNNYYWSRADL</sequence>
<evidence type="ECO:0000313" key="6">
    <source>
        <dbReference type="EMBL" id="TGZ58910.1"/>
    </source>
</evidence>
<dbReference type="GO" id="GO:0006508">
    <property type="term" value="P:proteolysis"/>
    <property type="evidence" value="ECO:0007669"/>
    <property type="project" value="InterPro"/>
</dbReference>
<dbReference type="Gene3D" id="2.60.40.3120">
    <property type="match status" value="1"/>
</dbReference>
<feature type="region of interest" description="Disordered" evidence="4">
    <location>
        <begin position="850"/>
        <end position="943"/>
    </location>
</feature>
<accession>A0A4S2L7V5</accession>
<evidence type="ECO:0000256" key="1">
    <source>
        <dbReference type="ARBA" id="ARBA00001947"/>
    </source>
</evidence>
<comment type="similarity">
    <text evidence="2 3">Belongs to the peptidase M14 family.</text>
</comment>
<feature type="compositionally biased region" description="Basic residues" evidence="4">
    <location>
        <begin position="677"/>
        <end position="688"/>
    </location>
</feature>
<protein>
    <recommendedName>
        <fullName evidence="5">Peptidase M14 domain-containing protein</fullName>
    </recommendedName>
</protein>
<comment type="cofactor">
    <cofactor evidence="1">
        <name>Zn(2+)</name>
        <dbReference type="ChEBI" id="CHEBI:29105"/>
    </cofactor>
</comment>
<feature type="active site" description="Proton donor/acceptor" evidence="3">
    <location>
        <position position="568"/>
    </location>
</feature>
<dbReference type="EMBL" id="SJOL01009070">
    <property type="protein sequence ID" value="TGZ58910.1"/>
    <property type="molecule type" value="Genomic_DNA"/>
</dbReference>